<dbReference type="AlphaFoldDB" id="A0A5C4SF07"/>
<reference evidence="1 2" key="1">
    <citation type="submission" date="2019-05" db="EMBL/GenBank/DDBJ databases">
        <title>Tamlana fucoidanivorans sp. nov., isolated from the surface of algae collected from Fujian province in China.</title>
        <authorList>
            <person name="Li J."/>
        </authorList>
    </citation>
    <scope>NUCLEOTIDE SEQUENCE [LARGE SCALE GENOMIC DNA]</scope>
    <source>
        <strain evidence="1 2">CW2-9</strain>
    </source>
</reference>
<keyword evidence="2" id="KW-1185">Reference proteome</keyword>
<evidence type="ECO:0000313" key="2">
    <source>
        <dbReference type="Proteomes" id="UP000308713"/>
    </source>
</evidence>
<proteinExistence type="predicted"/>
<dbReference type="EMBL" id="VDCS01000016">
    <property type="protein sequence ID" value="TNJ41869.1"/>
    <property type="molecule type" value="Genomic_DNA"/>
</dbReference>
<dbReference type="OrthoDB" id="1439411at2"/>
<evidence type="ECO:0000313" key="1">
    <source>
        <dbReference type="EMBL" id="TNJ41869.1"/>
    </source>
</evidence>
<gene>
    <name evidence="1" type="ORF">FGF67_14995</name>
</gene>
<name>A0A5C4SF07_9FLAO</name>
<comment type="caution">
    <text evidence="1">The sequence shown here is derived from an EMBL/GenBank/DDBJ whole genome shotgun (WGS) entry which is preliminary data.</text>
</comment>
<evidence type="ECO:0008006" key="3">
    <source>
        <dbReference type="Google" id="ProtNLM"/>
    </source>
</evidence>
<dbReference type="Proteomes" id="UP000308713">
    <property type="component" value="Unassembled WGS sequence"/>
</dbReference>
<protein>
    <recommendedName>
        <fullName evidence="3">DUF3997 domain-containing protein</fullName>
    </recommendedName>
</protein>
<organism evidence="1 2">
    <name type="scientific">Allotamlana fucoidanivorans</name>
    <dbReference type="NCBI Taxonomy" id="2583814"/>
    <lineage>
        <taxon>Bacteria</taxon>
        <taxon>Pseudomonadati</taxon>
        <taxon>Bacteroidota</taxon>
        <taxon>Flavobacteriia</taxon>
        <taxon>Flavobacteriales</taxon>
        <taxon>Flavobacteriaceae</taxon>
        <taxon>Allotamlana</taxon>
    </lineage>
</organism>
<accession>A0A5C4SF07</accession>
<sequence length="141" mass="16373">MRNKLLILLTLISLNSCQMNWYGDIDLGADFYYMVEPAFNSIVIPVNLDEPYKSSIYVIKDIESVGFNKNYILATSKNGEEIKYWRIDKNAESKELGYKDDSIMELSNVSEINSAEFNQIKTAENINLKTKSEYRKELNYE</sequence>
<dbReference type="RefSeq" id="WP_139698579.1">
    <property type="nucleotide sequence ID" value="NZ_CP074074.1"/>
</dbReference>